<organism evidence="1 2">
    <name type="scientific">Salipiger pallidus</name>
    <dbReference type="NCBI Taxonomy" id="1775170"/>
    <lineage>
        <taxon>Bacteria</taxon>
        <taxon>Pseudomonadati</taxon>
        <taxon>Pseudomonadota</taxon>
        <taxon>Alphaproteobacteria</taxon>
        <taxon>Rhodobacterales</taxon>
        <taxon>Roseobacteraceae</taxon>
        <taxon>Salipiger</taxon>
    </lineage>
</organism>
<reference evidence="1" key="1">
    <citation type="journal article" date="2014" name="Int. J. Syst. Evol. Microbiol.">
        <title>Complete genome sequence of Corynebacterium casei LMG S-19264T (=DSM 44701T), isolated from a smear-ripened cheese.</title>
        <authorList>
            <consortium name="US DOE Joint Genome Institute (JGI-PGF)"/>
            <person name="Walter F."/>
            <person name="Albersmeier A."/>
            <person name="Kalinowski J."/>
            <person name="Ruckert C."/>
        </authorList>
    </citation>
    <scope>NUCLEOTIDE SEQUENCE</scope>
    <source>
        <strain evidence="1">CGMCC 1.15762</strain>
    </source>
</reference>
<evidence type="ECO:0000313" key="1">
    <source>
        <dbReference type="EMBL" id="GGG74033.1"/>
    </source>
</evidence>
<keyword evidence="2" id="KW-1185">Reference proteome</keyword>
<dbReference type="AlphaFoldDB" id="A0A8J2ZK44"/>
<dbReference type="Proteomes" id="UP000617145">
    <property type="component" value="Unassembled WGS sequence"/>
</dbReference>
<dbReference type="CDD" id="cd04645">
    <property type="entry name" value="LbH_gamma_CA_like"/>
    <property type="match status" value="1"/>
</dbReference>
<dbReference type="PANTHER" id="PTHR13061:SF29">
    <property type="entry name" value="GAMMA CARBONIC ANHYDRASE-LIKE 1, MITOCHONDRIAL-RELATED"/>
    <property type="match status" value="1"/>
</dbReference>
<dbReference type="Gene3D" id="2.160.10.10">
    <property type="entry name" value="Hexapeptide repeat proteins"/>
    <property type="match status" value="1"/>
</dbReference>
<dbReference type="PANTHER" id="PTHR13061">
    <property type="entry name" value="DYNACTIN SUBUNIT P25"/>
    <property type="match status" value="1"/>
</dbReference>
<dbReference type="InterPro" id="IPR011004">
    <property type="entry name" value="Trimer_LpxA-like_sf"/>
</dbReference>
<proteinExistence type="predicted"/>
<reference evidence="1" key="2">
    <citation type="submission" date="2020-09" db="EMBL/GenBank/DDBJ databases">
        <authorList>
            <person name="Sun Q."/>
            <person name="Zhou Y."/>
        </authorList>
    </citation>
    <scope>NUCLEOTIDE SEQUENCE</scope>
    <source>
        <strain evidence="1">CGMCC 1.15762</strain>
    </source>
</reference>
<accession>A0A8J2ZK44</accession>
<dbReference type="InterPro" id="IPR001451">
    <property type="entry name" value="Hexapep"/>
</dbReference>
<sequence length="188" mass="19770">MIGYALGDTAPRGPEDGEAWVAPTATLIGDVRLCNDASIWFGAVLRADDGIIEIGEGSNVQDLSVLHVDPGFPIHVGRNVTIGHRAMVHGCTIGDGTLIGMGATILNGAKIGNNCLIGANALVTEGKVIPDNSMVLGSPGKIVREIDEATAEGILEGSRTYQRRWRRFRDEMKQQQAPADGVLAAVSA</sequence>
<name>A0A8J2ZK44_9RHOB</name>
<protein>
    <submittedName>
        <fullName evidence="1">Gamma carbonic anhydrase family protein</fullName>
    </submittedName>
</protein>
<dbReference type="Pfam" id="PF00132">
    <property type="entry name" value="Hexapep"/>
    <property type="match status" value="1"/>
</dbReference>
<evidence type="ECO:0000313" key="2">
    <source>
        <dbReference type="Proteomes" id="UP000617145"/>
    </source>
</evidence>
<comment type="caution">
    <text evidence="1">The sequence shown here is derived from an EMBL/GenBank/DDBJ whole genome shotgun (WGS) entry which is preliminary data.</text>
</comment>
<dbReference type="InterPro" id="IPR047324">
    <property type="entry name" value="LbH_gamma_CA-like"/>
</dbReference>
<dbReference type="EMBL" id="BMJV01000004">
    <property type="protein sequence ID" value="GGG74033.1"/>
    <property type="molecule type" value="Genomic_DNA"/>
</dbReference>
<gene>
    <name evidence="1" type="ORF">GCM10011415_23050</name>
</gene>
<dbReference type="InterPro" id="IPR050484">
    <property type="entry name" value="Transf_Hexapept/Carb_Anhydrase"/>
</dbReference>
<dbReference type="RefSeq" id="WP_188790373.1">
    <property type="nucleotide sequence ID" value="NZ_BMJV01000004.1"/>
</dbReference>
<dbReference type="SUPFAM" id="SSF51161">
    <property type="entry name" value="Trimeric LpxA-like enzymes"/>
    <property type="match status" value="1"/>
</dbReference>